<dbReference type="OrthoDB" id="27962at2759"/>
<reference evidence="9 10" key="1">
    <citation type="submission" date="2016-07" db="EMBL/GenBank/DDBJ databases">
        <title>Pervasive Adenine N6-methylation of Active Genes in Fungi.</title>
        <authorList>
            <consortium name="DOE Joint Genome Institute"/>
            <person name="Mondo S.J."/>
            <person name="Dannebaum R.O."/>
            <person name="Kuo R.C."/>
            <person name="Labutti K."/>
            <person name="Haridas S."/>
            <person name="Kuo A."/>
            <person name="Salamov A."/>
            <person name="Ahrendt S.R."/>
            <person name="Lipzen A."/>
            <person name="Sullivan W."/>
            <person name="Andreopoulos W.B."/>
            <person name="Clum A."/>
            <person name="Lindquist E."/>
            <person name="Daum C."/>
            <person name="Ramamoorthy G.K."/>
            <person name="Gryganskyi A."/>
            <person name="Culley D."/>
            <person name="Magnuson J.K."/>
            <person name="James T.Y."/>
            <person name="O'Malley M.A."/>
            <person name="Stajich J.E."/>
            <person name="Spatafora J.W."/>
            <person name="Visel A."/>
            <person name="Grigoriev I.V."/>
        </authorList>
    </citation>
    <scope>NUCLEOTIDE SEQUENCE [LARGE SCALE GENOMIC DNA]</scope>
    <source>
        <strain evidence="9 10">62-1032</strain>
    </source>
</reference>
<evidence type="ECO:0000256" key="1">
    <source>
        <dbReference type="ARBA" id="ARBA00004555"/>
    </source>
</evidence>
<organism evidence="9 10">
    <name type="scientific">Leucosporidium creatinivorum</name>
    <dbReference type="NCBI Taxonomy" id="106004"/>
    <lineage>
        <taxon>Eukaryota</taxon>
        <taxon>Fungi</taxon>
        <taxon>Dikarya</taxon>
        <taxon>Basidiomycota</taxon>
        <taxon>Pucciniomycotina</taxon>
        <taxon>Microbotryomycetes</taxon>
        <taxon>Leucosporidiales</taxon>
        <taxon>Leucosporidium</taxon>
    </lineage>
</organism>
<gene>
    <name evidence="9" type="ORF">BCR35DRAFT_308786</name>
</gene>
<dbReference type="InParanoid" id="A0A1Y2DX50"/>
<feature type="region of interest" description="Disordered" evidence="3">
    <location>
        <begin position="573"/>
        <end position="607"/>
    </location>
</feature>
<name>A0A1Y2DX50_9BASI</name>
<feature type="domain" description="Trs120/TRAPPC9 third Ig-like" evidence="7">
    <location>
        <begin position="1102"/>
        <end position="1274"/>
    </location>
</feature>
<comment type="subcellular location">
    <subcellularLocation>
        <location evidence="1">Golgi apparatus</location>
    </subcellularLocation>
</comment>
<dbReference type="InterPro" id="IPR058565">
    <property type="entry name" value="Ig_TRAPPC9_Trs120_1st"/>
</dbReference>
<feature type="domain" description="Trs120/TRAPPC9 N-terminal" evidence="4">
    <location>
        <begin position="5"/>
        <end position="365"/>
    </location>
</feature>
<feature type="domain" description="Trs120/TRAPPC9 fourth Ig-like" evidence="8">
    <location>
        <begin position="1278"/>
        <end position="1425"/>
    </location>
</feature>
<dbReference type="FunCoup" id="A0A1Y2DX50">
    <property type="interactions" value="55"/>
</dbReference>
<dbReference type="EMBL" id="MCGR01000067">
    <property type="protein sequence ID" value="ORY63817.1"/>
    <property type="molecule type" value="Genomic_DNA"/>
</dbReference>
<dbReference type="GO" id="GO:0005802">
    <property type="term" value="C:trans-Golgi network"/>
    <property type="evidence" value="ECO:0007669"/>
    <property type="project" value="TreeGrafter"/>
</dbReference>
<evidence type="ECO:0000313" key="10">
    <source>
        <dbReference type="Proteomes" id="UP000193467"/>
    </source>
</evidence>
<comment type="caution">
    <text evidence="9">The sequence shown here is derived from an EMBL/GenBank/DDBJ whole genome shotgun (WGS) entry which is preliminary data.</text>
</comment>
<evidence type="ECO:0000256" key="2">
    <source>
        <dbReference type="ARBA" id="ARBA00023034"/>
    </source>
</evidence>
<keyword evidence="10" id="KW-1185">Reference proteome</keyword>
<dbReference type="PANTHER" id="PTHR21512">
    <property type="entry name" value="TRAFFICKING PROTEIN PARTICLE COMPLEX SUBUNIT 9"/>
    <property type="match status" value="1"/>
</dbReference>
<dbReference type="Pfam" id="PF08626">
    <property type="entry name" value="TRAPPC9-Trs120"/>
    <property type="match status" value="1"/>
</dbReference>
<evidence type="ECO:0000259" key="7">
    <source>
        <dbReference type="Pfam" id="PF26282"/>
    </source>
</evidence>
<evidence type="ECO:0000313" key="9">
    <source>
        <dbReference type="EMBL" id="ORY63817.1"/>
    </source>
</evidence>
<keyword evidence="2" id="KW-0333">Golgi apparatus</keyword>
<dbReference type="Proteomes" id="UP000193467">
    <property type="component" value="Unassembled WGS sequence"/>
</dbReference>
<evidence type="ECO:0000259" key="5">
    <source>
        <dbReference type="Pfam" id="PF26251"/>
    </source>
</evidence>
<dbReference type="InterPro" id="IPR058567">
    <property type="entry name" value="Ig_TRAPPC9_Trs120_3rd"/>
</dbReference>
<proteinExistence type="predicted"/>
<sequence length="1427" mass="156335">MDTSAFIAPARISVLLVPIHPIKRTKFEQYANLIRGFSRIDLSDIPPDSRGERAIFSAGPNTPGALLFDYLTPTTYASSHPLAFLSEFQVHRRIHGIIGILDSSEYADKSISQALAGFHQSLKELPKTFATKVYGFDPSEQQLDEGRRMKESEGLVMVPGTGDIAFYLHTVLADFASEVLWEFSNMAAQLESRTTIATPQEQPGLASPFSFIPHKPNAKSTVASYTSPTSPISPNSQQPVNLSHLGIAPPPQSRTALGLWGGSQSGNQEGFLYGNSIQSNMAMQPGVVPSPPPGSVVVDQRARKKVAGREKKLMGDMWLLAGRMSEAIACYNEAITLTKAWHDQVWQASALEGLTVALVIQAWSPPSLHRPHVRPQSPASHSATPPLPPLPPDTSTFLSSIPDRLSQASSLYEKMLPTLNPAPDQPPPDPDRAHPLIYAEACLRCARFLLAVWEANGSVEKALARLVLPLPSLRDEVKTSGEEARAARLRSLAPSNTVPRSSIATWVSLAYSPHLASLSLPTRLRVTGEIASMFGRIGYRRKESFVLRELAALCGEGVAGRGIEVFSTAPLVPSTPTIKEEGDEQESTTSPAPNGRPNLRINPSLPSTENAASIVRTTSDSASNDSIIRVAEKVCEAFGIVVVPKASTRQAKEERRRSLLQGRPIEIQESERDQFGWSGLQVGVLRDAISIAEALPDYQAAIRFTVTALRTLSDTMPPAEQYELSQNIPRIFAAATRRGAAFELEYWGPTQLVMSLEMAPLSPNRFPFEHSLQEAEAATTTAGPAKRDPFIYNPKRAGATAKVRPTLVQNESAEVFLTLQNPFLFDLEIQSIVLSTAGVPFASEPLATVVPPGSFHTVRLRGTALEAGLLIIRGCHIRLAGCTSREFLLPVWDNEEEAKRQKAVMLDTSRDRVKATGLGAFGKKETGEKSSEEGLKFLECTVVPEMPMLWMRSTSLTHGALMLYDGEVSTIRIALENTSTSPVDFVKLTFSDMHTTSTEAYVAENELAPGDAYEIESENLHRPVFSWSSTESPLIPPGASTILEVKCLGKVGCGSGTIQLDYGFVDRPIVKNSSIFHTRQLFCDIFMTVHRALVAHSLDILRLKALPEEATVHGRTASVAHLGRRGAALDQRLEESLKDVDDGEHCLVAVDVMNAYGKPFEVKIERCEDNNEFLALRQRIEPGATLRMLLRLDRIVIPAEQLAKPIPSLSARQFVVSKVQQSAEDERLARELFWYREELLQRIQATWNEVGSLRSGSISLRGLQLTKPMLDVLRGDDVDIQLHLSDNPSSEPGAFHLKGRGQRLVYSATANEFIDICATVENHSTSTLHLSLRLELRPPESSRATPASLSHLARYVVIEGVSPVSVPVLEPGESQTVRVSICLLAEGQYELGCVVEERRGVIEGVDGRERERRSYGAREPLVIDVDR</sequence>
<dbReference type="Pfam" id="PF26251">
    <property type="entry name" value="TPR_TRAPPC9-Trs120"/>
    <property type="match status" value="1"/>
</dbReference>
<dbReference type="InterPro" id="IPR013935">
    <property type="entry name" value="Trs120_TRAPPC9"/>
</dbReference>
<evidence type="ECO:0000259" key="8">
    <source>
        <dbReference type="Pfam" id="PF26283"/>
    </source>
</evidence>
<dbReference type="Pfam" id="PF26282">
    <property type="entry name" value="Ig_TRAPPC9-Trs120_3rd"/>
    <property type="match status" value="1"/>
</dbReference>
<dbReference type="InterPro" id="IPR058564">
    <property type="entry name" value="TPR_TRAPPC9_Trs120"/>
</dbReference>
<dbReference type="Pfam" id="PF26283">
    <property type="entry name" value="Ig_TRAPPC9-Trs120_4th"/>
    <property type="match status" value="1"/>
</dbReference>
<evidence type="ECO:0000256" key="3">
    <source>
        <dbReference type="SAM" id="MobiDB-lite"/>
    </source>
</evidence>
<dbReference type="Pfam" id="PF26280">
    <property type="entry name" value="Ig_TRAPPC9-Trs120_2nd"/>
    <property type="match status" value="1"/>
</dbReference>
<dbReference type="InterPro" id="IPR058563">
    <property type="entry name" value="Trs120_TRAPPC9_N"/>
</dbReference>
<evidence type="ECO:0000259" key="6">
    <source>
        <dbReference type="Pfam" id="PF26254"/>
    </source>
</evidence>
<feature type="domain" description="Trs120/TRAPPC9 TPR region" evidence="5">
    <location>
        <begin position="400"/>
        <end position="738"/>
    </location>
</feature>
<protein>
    <submittedName>
        <fullName evidence="9">Transport protein particle complex subunit</fullName>
    </submittedName>
</protein>
<accession>A0A1Y2DX50</accession>
<evidence type="ECO:0000259" key="4">
    <source>
        <dbReference type="Pfam" id="PF08626"/>
    </source>
</evidence>
<feature type="region of interest" description="Disordered" evidence="3">
    <location>
        <begin position="369"/>
        <end position="394"/>
    </location>
</feature>
<dbReference type="InterPro" id="IPR058568">
    <property type="entry name" value="Ig_TRAPPC9_Trs120_4th"/>
</dbReference>
<dbReference type="Pfam" id="PF26254">
    <property type="entry name" value="Ig_TRAPPC9-Trs120_1st"/>
    <property type="match status" value="1"/>
</dbReference>
<dbReference type="PANTHER" id="PTHR21512:SF5">
    <property type="entry name" value="TRAFFICKING PROTEIN PARTICLE COMPLEX SUBUNIT 9"/>
    <property type="match status" value="1"/>
</dbReference>
<feature type="domain" description="Trs120/TRAPPC9 first Ig-like" evidence="6">
    <location>
        <begin position="753"/>
        <end position="945"/>
    </location>
</feature>
<dbReference type="STRING" id="106004.A0A1Y2DX50"/>
<feature type="region of interest" description="Disordered" evidence="3">
    <location>
        <begin position="283"/>
        <end position="303"/>
    </location>
</feature>